<gene>
    <name evidence="1" type="ordered locus">lwe1254</name>
</gene>
<dbReference type="KEGG" id="lwe:lwe1254"/>
<dbReference type="OrthoDB" id="6450827at2"/>
<dbReference type="Proteomes" id="UP000000779">
    <property type="component" value="Chromosome"/>
</dbReference>
<dbReference type="GeneID" id="61189134"/>
<dbReference type="AlphaFoldDB" id="A0AI40"/>
<proteinExistence type="predicted"/>
<evidence type="ECO:0000313" key="1">
    <source>
        <dbReference type="EMBL" id="CAK20672.1"/>
    </source>
</evidence>
<dbReference type="HOGENOM" id="CLU_2369465_0_0_9"/>
<dbReference type="STRING" id="386043.lwe1254"/>
<accession>A0AI40</accession>
<sequence length="95" mass="10576">MIAEQDNRILSDMAYNVDRKKVDVPLKKGNIIKNKNLSQNYKVIKVEDNSKNGMQAMAVAPIDKHGKVDSTEVVIAYPGTNFSDTIVKIVNVITE</sequence>
<evidence type="ECO:0000313" key="2">
    <source>
        <dbReference type="Proteomes" id="UP000000779"/>
    </source>
</evidence>
<name>A0AI40_LISW6</name>
<organism evidence="1 2">
    <name type="scientific">Listeria welshimeri serovar 6b (strain ATCC 35897 / DSM 20650 / CCUG 15529 / CIP 8149 / NCTC 11857 / SLCC 5334 / V8)</name>
    <dbReference type="NCBI Taxonomy" id="386043"/>
    <lineage>
        <taxon>Bacteria</taxon>
        <taxon>Bacillati</taxon>
        <taxon>Bacillota</taxon>
        <taxon>Bacilli</taxon>
        <taxon>Bacillales</taxon>
        <taxon>Listeriaceae</taxon>
        <taxon>Listeria</taxon>
    </lineage>
</organism>
<dbReference type="EMBL" id="AM263198">
    <property type="protein sequence ID" value="CAK20672.1"/>
    <property type="molecule type" value="Genomic_DNA"/>
</dbReference>
<protein>
    <submittedName>
        <fullName evidence="1">Uncharacterized protein</fullName>
    </submittedName>
</protein>
<dbReference type="RefSeq" id="WP_011702065.1">
    <property type="nucleotide sequence ID" value="NC_008555.1"/>
</dbReference>
<reference evidence="1 2" key="1">
    <citation type="journal article" date="2006" name="J. Bacteriol.">
        <title>Whole-genome sequence of Listeria welshimeri reveals common steps in genome reduction with Listeria innocua as compared to Listeria monocytogenes.</title>
        <authorList>
            <person name="Hain T."/>
            <person name="Steinweg C."/>
            <person name="Kuenne C.T."/>
            <person name="Billion A."/>
            <person name="Ghai R."/>
            <person name="Chatterjee S.S."/>
            <person name="Domann E."/>
            <person name="Kaerst U."/>
            <person name="Goesmann A."/>
            <person name="Bekel T."/>
            <person name="Bartels D."/>
            <person name="Kaiser O."/>
            <person name="Meyer F."/>
            <person name="Puehler A."/>
            <person name="Weisshaar B."/>
            <person name="Wehland J."/>
            <person name="Liang C."/>
            <person name="Dandekar T."/>
            <person name="Lampidis R."/>
            <person name="Kreft J."/>
            <person name="Goebel W."/>
            <person name="Chakraborty T."/>
        </authorList>
    </citation>
    <scope>NUCLEOTIDE SEQUENCE [LARGE SCALE GENOMIC DNA]</scope>
    <source>
        <strain evidence="2">ATCC 35897 / DSM 20650 / CIP 8149 / NCTC 11857 / SLCC 5334 / V8</strain>
    </source>
</reference>